<feature type="compositionally biased region" description="Basic and acidic residues" evidence="1">
    <location>
        <begin position="131"/>
        <end position="148"/>
    </location>
</feature>
<feature type="region of interest" description="Disordered" evidence="1">
    <location>
        <begin position="111"/>
        <end position="148"/>
    </location>
</feature>
<evidence type="ECO:0000313" key="2">
    <source>
        <dbReference type="EMBL" id="MFC6837245.1"/>
    </source>
</evidence>
<sequence length="148" mass="16793">MNDDEPSPRPPEGLPDDVAARLRALNGHSLRMAVIYAQELLSADHDPTPQIRPLPGEEIVRVVDHPGYVEVHKRQPCEHGCPECPHGPYVYHVTNERHVDGDERLHWQFVGISTTDEETTDEETTDEETTDEKTTDEKTTDEKTTDEE</sequence>
<dbReference type="RefSeq" id="WP_304448912.1">
    <property type="nucleotide sequence ID" value="NZ_JARRAH010000001.1"/>
</dbReference>
<keyword evidence="3" id="KW-1185">Reference proteome</keyword>
<feature type="compositionally biased region" description="Acidic residues" evidence="1">
    <location>
        <begin position="115"/>
        <end position="130"/>
    </location>
</feature>
<evidence type="ECO:0000256" key="1">
    <source>
        <dbReference type="SAM" id="MobiDB-lite"/>
    </source>
</evidence>
<gene>
    <name evidence="2" type="ORF">ACFQHK_12085</name>
</gene>
<dbReference type="EMBL" id="JBHSXM010000001">
    <property type="protein sequence ID" value="MFC6837245.1"/>
    <property type="molecule type" value="Genomic_DNA"/>
</dbReference>
<proteinExistence type="predicted"/>
<accession>A0ABD5UCI7</accession>
<reference evidence="2 3" key="1">
    <citation type="journal article" date="2019" name="Int. J. Syst. Evol. Microbiol.">
        <title>The Global Catalogue of Microorganisms (GCM) 10K type strain sequencing project: providing services to taxonomists for standard genome sequencing and annotation.</title>
        <authorList>
            <consortium name="The Broad Institute Genomics Platform"/>
            <consortium name="The Broad Institute Genome Sequencing Center for Infectious Disease"/>
            <person name="Wu L."/>
            <person name="Ma J."/>
        </authorList>
    </citation>
    <scope>NUCLEOTIDE SEQUENCE [LARGE SCALE GENOMIC DNA]</scope>
    <source>
        <strain evidence="2 3">PSRA2</strain>
    </source>
</reference>
<protein>
    <submittedName>
        <fullName evidence="2">Uncharacterized protein</fullName>
    </submittedName>
</protein>
<organism evidence="2 3">
    <name type="scientific">Halomarina ordinaria</name>
    <dbReference type="NCBI Taxonomy" id="3033939"/>
    <lineage>
        <taxon>Archaea</taxon>
        <taxon>Methanobacteriati</taxon>
        <taxon>Methanobacteriota</taxon>
        <taxon>Stenosarchaea group</taxon>
        <taxon>Halobacteria</taxon>
        <taxon>Halobacteriales</taxon>
        <taxon>Natronomonadaceae</taxon>
        <taxon>Halomarina</taxon>
    </lineage>
</organism>
<comment type="caution">
    <text evidence="2">The sequence shown here is derived from an EMBL/GenBank/DDBJ whole genome shotgun (WGS) entry which is preliminary data.</text>
</comment>
<dbReference type="Proteomes" id="UP001596406">
    <property type="component" value="Unassembled WGS sequence"/>
</dbReference>
<name>A0ABD5UCI7_9EURY</name>
<evidence type="ECO:0000313" key="3">
    <source>
        <dbReference type="Proteomes" id="UP001596406"/>
    </source>
</evidence>
<dbReference type="AlphaFoldDB" id="A0ABD5UCI7"/>